<accession>A0A1P8B122</accession>
<dbReference type="Pfam" id="PF06320">
    <property type="entry name" value="GCN5L1"/>
    <property type="match status" value="1"/>
</dbReference>
<evidence type="ECO:0007829" key="9">
    <source>
        <dbReference type="ProteomicsDB" id="A0A1P8B122"/>
    </source>
</evidence>
<dbReference type="PANTHER" id="PTHR13073:SF0">
    <property type="entry name" value="BIOGENESIS OF LYSOSOME-RELATED ORGANELLES COMPLEX 1 SUBUNIT 1"/>
    <property type="match status" value="1"/>
</dbReference>
<dbReference type="InterPro" id="IPR009395">
    <property type="entry name" value="BLOC1S1"/>
</dbReference>
<sequence length="143" mass="16381">MNTPMSLSAARGRMLPFLEKEKSEEESETLESSLLQLIDDNRRSSLQLREKTERSRKEAIRHAARTADLLVKAVNGGVEECFVNEKRIESEIRNLAITVAKFGKQTDQWLAVTHAVNSAVKVSDHLYFLRVFKITFRLLCFVQ</sequence>
<dbReference type="AlphaFoldDB" id="A0A1P8B122"/>
<dbReference type="Proteomes" id="UP000006548">
    <property type="component" value="Chromosome 2"/>
</dbReference>
<dbReference type="TAIR" id="AT2G30330">
    <property type="gene designation" value="BLOS1"/>
</dbReference>
<evidence type="ECO:0000313" key="7">
    <source>
        <dbReference type="TAIR" id="AT2G30330"/>
    </source>
</evidence>
<comment type="similarity">
    <text evidence="1">Belongs to the BLOC1S1 family.</text>
</comment>
<keyword evidence="6" id="KW-1185">Reference proteome</keyword>
<dbReference type="ExpressionAtlas" id="A0A1P8B122">
    <property type="expression patterns" value="baseline and differential"/>
</dbReference>
<proteinExistence type="evidence at protein level"/>
<feature type="region of interest" description="Disordered" evidence="3">
    <location>
        <begin position="1"/>
        <end position="28"/>
    </location>
</feature>
<dbReference type="RefSeq" id="NP_001324753.1">
    <property type="nucleotide sequence ID" value="NM_001336250.1"/>
</dbReference>
<reference evidence="5 6" key="1">
    <citation type="journal article" date="1999" name="Nature">
        <title>Sequence and analysis of chromosome 2 of the plant Arabidopsis thaliana.</title>
        <authorList>
            <person name="Lin X."/>
            <person name="Kaul S."/>
            <person name="Rounsley S."/>
            <person name="Shea T.P."/>
            <person name="Benito M.I."/>
            <person name="Town C.D."/>
            <person name="Fujii C.Y."/>
            <person name="Mason T."/>
            <person name="Bowman C.L."/>
            <person name="Barnstead M."/>
            <person name="Feldblyum T.V."/>
            <person name="Buell C.R."/>
            <person name="Ketchum K.A."/>
            <person name="Lee J."/>
            <person name="Ronning C.M."/>
            <person name="Koo H.L."/>
            <person name="Moffat K.S."/>
            <person name="Cronin L.A."/>
            <person name="Shen M."/>
            <person name="Pai G."/>
            <person name="Van Aken S."/>
            <person name="Umayam L."/>
            <person name="Tallon L.J."/>
            <person name="Gill J.E."/>
            <person name="Adams M.D."/>
            <person name="Carrera A.J."/>
            <person name="Creasy T.H."/>
            <person name="Goodman H.M."/>
            <person name="Somerville C.R."/>
            <person name="Copenhaver G.P."/>
            <person name="Preuss D."/>
            <person name="Nierman W.C."/>
            <person name="White O."/>
            <person name="Eisen J.A."/>
            <person name="Salzberg S.L."/>
            <person name="Fraser C.M."/>
            <person name="Venter J.C."/>
        </authorList>
    </citation>
    <scope>NUCLEOTIDE SEQUENCE [LARGE SCALE GENOMIC DNA]</scope>
    <source>
        <strain evidence="6">cv. Columbia</strain>
    </source>
</reference>
<keyword evidence="8 9" id="KW-1267">Proteomics identification</keyword>
<protein>
    <recommendedName>
        <fullName evidence="2">Biogenesis of lysosome-related organelles complex 1 subunit 1</fullName>
    </recommendedName>
</protein>
<gene>
    <name evidence="5 7" type="primary">BLOS1</name>
    <name evidence="5" type="synonym">BLOC subunit 1</name>
    <name evidence="4 5" type="ordered locus">At2g30330</name>
    <name evidence="5" type="ORF">T9D9.14</name>
    <name evidence="5" type="ORF">T9D9_14</name>
</gene>
<dbReference type="ProteomicsDB" id="213832"/>
<evidence type="ECO:0000256" key="1">
    <source>
        <dbReference type="ARBA" id="ARBA00007133"/>
    </source>
</evidence>
<organism evidence="5 6">
    <name type="scientific">Arabidopsis thaliana</name>
    <name type="common">Mouse-ear cress</name>
    <dbReference type="NCBI Taxonomy" id="3702"/>
    <lineage>
        <taxon>Eukaryota</taxon>
        <taxon>Viridiplantae</taxon>
        <taxon>Streptophyta</taxon>
        <taxon>Embryophyta</taxon>
        <taxon>Tracheophyta</taxon>
        <taxon>Spermatophyta</taxon>
        <taxon>Magnoliopsida</taxon>
        <taxon>eudicotyledons</taxon>
        <taxon>Gunneridae</taxon>
        <taxon>Pentapetalae</taxon>
        <taxon>rosids</taxon>
        <taxon>malvids</taxon>
        <taxon>Brassicales</taxon>
        <taxon>Brassicaceae</taxon>
        <taxon>Camelineae</taxon>
        <taxon>Arabidopsis</taxon>
    </lineage>
</organism>
<evidence type="ECO:0000313" key="6">
    <source>
        <dbReference type="Proteomes" id="UP000006548"/>
    </source>
</evidence>
<evidence type="ECO:0007829" key="8">
    <source>
        <dbReference type="PeptideAtlas" id="A0A1P8B122"/>
    </source>
</evidence>
<dbReference type="GeneID" id="817583"/>
<evidence type="ECO:0000313" key="4">
    <source>
        <dbReference type="Araport" id="AT2G30330"/>
    </source>
</evidence>
<dbReference type="Araport" id="AT2G30330"/>
<dbReference type="PANTHER" id="PTHR13073">
    <property type="entry name" value="BLOC-1 COMPLEX SUBUNIT 1"/>
    <property type="match status" value="1"/>
</dbReference>
<dbReference type="EMBL" id="CP002685">
    <property type="protein sequence ID" value="ANM62607.1"/>
    <property type="molecule type" value="Genomic_DNA"/>
</dbReference>
<dbReference type="SMR" id="A0A1P8B122"/>
<evidence type="ECO:0000313" key="5">
    <source>
        <dbReference type="EMBL" id="ANM62607.1"/>
    </source>
</evidence>
<evidence type="ECO:0000256" key="3">
    <source>
        <dbReference type="SAM" id="MobiDB-lite"/>
    </source>
</evidence>
<evidence type="ECO:0000256" key="2">
    <source>
        <dbReference type="ARBA" id="ARBA00019577"/>
    </source>
</evidence>
<dbReference type="OrthoDB" id="20018at2759"/>
<dbReference type="GO" id="GO:0031083">
    <property type="term" value="C:BLOC-1 complex"/>
    <property type="evidence" value="ECO:0007669"/>
    <property type="project" value="InterPro"/>
</dbReference>
<reference evidence="6" key="2">
    <citation type="journal article" date="2017" name="Plant J.">
        <title>Araport11: a complete reannotation of the Arabidopsis thaliana reference genome.</title>
        <authorList>
            <person name="Cheng C.Y."/>
            <person name="Krishnakumar V."/>
            <person name="Chan A.P."/>
            <person name="Thibaud-Nissen F."/>
            <person name="Schobel S."/>
            <person name="Town C.D."/>
        </authorList>
    </citation>
    <scope>GENOME REANNOTATION</scope>
    <source>
        <strain evidence="6">cv. Columbia</strain>
    </source>
</reference>
<name>A0A1P8B122_ARATH</name>